<dbReference type="GO" id="GO:0046982">
    <property type="term" value="F:protein heterodimerization activity"/>
    <property type="evidence" value="ECO:0007669"/>
    <property type="project" value="InterPro"/>
</dbReference>
<dbReference type="GO" id="GO:0017054">
    <property type="term" value="C:negative cofactor 2 complex"/>
    <property type="evidence" value="ECO:0007669"/>
    <property type="project" value="InterPro"/>
</dbReference>
<feature type="region of interest" description="Disordered" evidence="1">
    <location>
        <begin position="121"/>
        <end position="146"/>
    </location>
</feature>
<sequence length="146" mass="16332">MESEIVLPRSSVKALVKKYTSPSLRNSSVEISDAIGGVALTFIHELVSKSYSDCVAKGKKTIVPDNVFAALESMHFPINKEELEKEIAAYEDMKSNKPSLQLKLQKSGKSHDELIEEQEKLLASAQQNSQAEEREIKMTEDVDEYD</sequence>
<reference evidence="2" key="1">
    <citation type="submission" date="2021-09" db="EMBL/GenBank/DDBJ databases">
        <authorList>
            <consortium name="AG Swart"/>
            <person name="Singh M."/>
            <person name="Singh A."/>
            <person name="Seah K."/>
            <person name="Emmerich C."/>
        </authorList>
    </citation>
    <scope>NUCLEOTIDE SEQUENCE</scope>
    <source>
        <strain evidence="2">ATCC30299</strain>
    </source>
</reference>
<dbReference type="AlphaFoldDB" id="A0AAU9J2L0"/>
<keyword evidence="3" id="KW-1185">Reference proteome</keyword>
<evidence type="ECO:0000313" key="3">
    <source>
        <dbReference type="Proteomes" id="UP001162131"/>
    </source>
</evidence>
<dbReference type="Proteomes" id="UP001162131">
    <property type="component" value="Unassembled WGS sequence"/>
</dbReference>
<dbReference type="GO" id="GO:0000122">
    <property type="term" value="P:negative regulation of transcription by RNA polymerase II"/>
    <property type="evidence" value="ECO:0007669"/>
    <property type="project" value="InterPro"/>
</dbReference>
<dbReference type="PANTHER" id="PTHR46138:SF1">
    <property type="entry name" value="PROTEIN DR1"/>
    <property type="match status" value="1"/>
</dbReference>
<dbReference type="EMBL" id="CAJZBQ010000027">
    <property type="protein sequence ID" value="CAG9321110.1"/>
    <property type="molecule type" value="Genomic_DNA"/>
</dbReference>
<dbReference type="GO" id="GO:0017025">
    <property type="term" value="F:TBP-class protein binding"/>
    <property type="evidence" value="ECO:0007669"/>
    <property type="project" value="TreeGrafter"/>
</dbReference>
<name>A0AAU9J2L0_9CILI</name>
<dbReference type="GO" id="GO:0016251">
    <property type="term" value="F:RNA polymerase II general transcription initiation factor activity"/>
    <property type="evidence" value="ECO:0007669"/>
    <property type="project" value="TreeGrafter"/>
</dbReference>
<feature type="compositionally biased region" description="Basic and acidic residues" evidence="1">
    <location>
        <begin position="131"/>
        <end position="140"/>
    </location>
</feature>
<dbReference type="PANTHER" id="PTHR46138">
    <property type="entry name" value="PROTEIN DR1"/>
    <property type="match status" value="1"/>
</dbReference>
<dbReference type="InterPro" id="IPR042225">
    <property type="entry name" value="Ncb2"/>
</dbReference>
<dbReference type="Gene3D" id="1.10.20.10">
    <property type="entry name" value="Histone, subunit A"/>
    <property type="match status" value="1"/>
</dbReference>
<accession>A0AAU9J2L0</accession>
<proteinExistence type="predicted"/>
<gene>
    <name evidence="2" type="ORF">BSTOLATCC_MIC27680</name>
</gene>
<dbReference type="SUPFAM" id="SSF47113">
    <property type="entry name" value="Histone-fold"/>
    <property type="match status" value="1"/>
</dbReference>
<evidence type="ECO:0000313" key="2">
    <source>
        <dbReference type="EMBL" id="CAG9321110.1"/>
    </source>
</evidence>
<evidence type="ECO:0008006" key="4">
    <source>
        <dbReference type="Google" id="ProtNLM"/>
    </source>
</evidence>
<comment type="caution">
    <text evidence="2">The sequence shown here is derived from an EMBL/GenBank/DDBJ whole genome shotgun (WGS) entry which is preliminary data.</text>
</comment>
<dbReference type="InterPro" id="IPR009072">
    <property type="entry name" value="Histone-fold"/>
</dbReference>
<protein>
    <recommendedName>
        <fullName evidence="4">Transcription factor CBF/NF-Y/archaeal histone domain-containing protein</fullName>
    </recommendedName>
</protein>
<organism evidence="2 3">
    <name type="scientific">Blepharisma stoltei</name>
    <dbReference type="NCBI Taxonomy" id="1481888"/>
    <lineage>
        <taxon>Eukaryota</taxon>
        <taxon>Sar</taxon>
        <taxon>Alveolata</taxon>
        <taxon>Ciliophora</taxon>
        <taxon>Postciliodesmatophora</taxon>
        <taxon>Heterotrichea</taxon>
        <taxon>Heterotrichida</taxon>
        <taxon>Blepharismidae</taxon>
        <taxon>Blepharisma</taxon>
    </lineage>
</organism>
<dbReference type="GO" id="GO:0051123">
    <property type="term" value="P:RNA polymerase II preinitiation complex assembly"/>
    <property type="evidence" value="ECO:0007669"/>
    <property type="project" value="TreeGrafter"/>
</dbReference>
<evidence type="ECO:0000256" key="1">
    <source>
        <dbReference type="SAM" id="MobiDB-lite"/>
    </source>
</evidence>